<dbReference type="Proteomes" id="UP000256805">
    <property type="component" value="Unassembled WGS sequence"/>
</dbReference>
<sequence>MPALRQFGVFPLCYFSGVLSE</sequence>
<name>A0A375J4I8_9BURK</name>
<gene>
    <name evidence="1" type="ORF">CBM2634_B100132</name>
</gene>
<dbReference type="AlphaFoldDB" id="A0A375J4I8"/>
<evidence type="ECO:0000313" key="2">
    <source>
        <dbReference type="Proteomes" id="UP000256805"/>
    </source>
</evidence>
<organism evidence="1 2">
    <name type="scientific">Cupriavidus taiwanensis</name>
    <dbReference type="NCBI Taxonomy" id="164546"/>
    <lineage>
        <taxon>Bacteria</taxon>
        <taxon>Pseudomonadati</taxon>
        <taxon>Pseudomonadota</taxon>
        <taxon>Betaproteobacteria</taxon>
        <taxon>Burkholderiales</taxon>
        <taxon>Burkholderiaceae</taxon>
        <taxon>Cupriavidus</taxon>
    </lineage>
</organism>
<proteinExistence type="predicted"/>
<reference evidence="1 2" key="1">
    <citation type="submission" date="2018-01" db="EMBL/GenBank/DDBJ databases">
        <authorList>
            <person name="Gaut B.S."/>
            <person name="Morton B.R."/>
            <person name="Clegg M.T."/>
            <person name="Duvall M.R."/>
        </authorList>
    </citation>
    <scope>NUCLEOTIDE SEQUENCE [LARGE SCALE GENOMIC DNA]</scope>
    <source>
        <strain evidence="1">Cupriavidus taiwanensis cmp 52</strain>
    </source>
</reference>
<accession>A0A375J4I8</accession>
<protein>
    <submittedName>
        <fullName evidence="1">Uncharacterized protein</fullName>
    </submittedName>
</protein>
<dbReference type="EMBL" id="OVTA01000033">
    <property type="protein sequence ID" value="SPR99739.1"/>
    <property type="molecule type" value="Genomic_DNA"/>
</dbReference>
<evidence type="ECO:0000313" key="1">
    <source>
        <dbReference type="EMBL" id="SPR99739.1"/>
    </source>
</evidence>